<sequence length="790" mass="80606">MAKHRKVSAKQTNQAKRLAVVAFLGLVVASPGLAVASAEATEGASASSGADSGAKPDAGRKADPGTEGDDAGGVDEGPDTGGVDEDPDTDEADEDPDTDEVDEDPDTDEADEDPDTDEVDEGPDTDEVDEDPDTDEVDDDTDPGPTPEPENAAQPAALRSNDPDPVGDEQSAPTSVDVEPEAQTAEIDEPAAEAPSTLMVTTADAPADENEKSPWDFLPEYPEIAGVTKTEVAAVVFVAAAAATVVSIPTAPLLTIPLLLVTVAAWTRFEELGTNHHAPTAQVTNTIRALGVVTGTLIGNDEDGDPVNITLENGPANGNVEIIGSPLLGGFQYIYTANNPLTLGEINDSFTITIDDRGGWRNHPLGMHAVSMTIDVTSGAVINSFPVFTQQATIVSTDPETQQMQGTFAATDPDGTPLTFTGFAVSSLLGTTVQVSYDEDGNGTFTYTPSDEAIQAAALDILGIGDLITITATDANGGFAISTVTVHLVPPNSPPLVVPVGTTIPDLISGVATGSVLGTDPDGDTLQYSVTGYGGGPSAILGSGSMVVVDADGRWTYIPSLDGGDPLLGIIDDSFRIYVTDGRGGQASTLIGLITHELAIDYDNTAVSGGVTGALAIPSAMSGLLTYSLGDGAPAGVTVNADGTYAYSGTSPASFSIVGTNAYGASLPVANVTVTPNRAPTVESKGLGNPLPGKTETWTPVIVRDADGDTVTWSGSASNGTVSFSTPVDITDPLSGARTSSRTVTYKSNGGSDGSVIPPQLPSNGPSDTIHITVTDSKGLSTTFTLSYPV</sequence>
<feature type="region of interest" description="Disordered" evidence="1">
    <location>
        <begin position="722"/>
        <end position="767"/>
    </location>
</feature>
<dbReference type="Pfam" id="PF17963">
    <property type="entry name" value="Big_9"/>
    <property type="match status" value="3"/>
</dbReference>
<dbReference type="RefSeq" id="WP_159229010.1">
    <property type="nucleotide sequence ID" value="NZ_CACSIP010000003.1"/>
</dbReference>
<evidence type="ECO:0000256" key="1">
    <source>
        <dbReference type="SAM" id="MobiDB-lite"/>
    </source>
</evidence>
<evidence type="ECO:0008006" key="5">
    <source>
        <dbReference type="Google" id="ProtNLM"/>
    </source>
</evidence>
<feature type="compositionally biased region" description="Low complexity" evidence="1">
    <location>
        <begin position="36"/>
        <end position="56"/>
    </location>
</feature>
<dbReference type="AlphaFoldDB" id="A0A5S9NMM8"/>
<proteinExistence type="predicted"/>
<feature type="compositionally biased region" description="Polar residues" evidence="1">
    <location>
        <begin position="737"/>
        <end position="750"/>
    </location>
</feature>
<feature type="compositionally biased region" description="Acidic residues" evidence="1">
    <location>
        <begin position="66"/>
        <end position="142"/>
    </location>
</feature>
<feature type="chain" id="PRO_5039675994" description="Outer membrane adhesin like protein" evidence="2">
    <location>
        <begin position="35"/>
        <end position="790"/>
    </location>
</feature>
<keyword evidence="4" id="KW-1185">Reference proteome</keyword>
<feature type="region of interest" description="Disordered" evidence="1">
    <location>
        <begin position="36"/>
        <end position="196"/>
    </location>
</feature>
<protein>
    <recommendedName>
        <fullName evidence="5">Outer membrane adhesin like protein</fullName>
    </recommendedName>
</protein>
<accession>A0A5S9NMM8</accession>
<feature type="signal peptide" evidence="2">
    <location>
        <begin position="1"/>
        <end position="34"/>
    </location>
</feature>
<evidence type="ECO:0000313" key="4">
    <source>
        <dbReference type="Proteomes" id="UP000430146"/>
    </source>
</evidence>
<dbReference type="Proteomes" id="UP000430146">
    <property type="component" value="Unassembled WGS sequence"/>
</dbReference>
<name>A0A5S9NMM8_MYCVN</name>
<evidence type="ECO:0000256" key="2">
    <source>
        <dbReference type="SAM" id="SignalP"/>
    </source>
</evidence>
<gene>
    <name evidence="3" type="ORF">AELLOGFF_02669</name>
</gene>
<keyword evidence="2" id="KW-0732">Signal</keyword>
<organism evidence="3 4">
    <name type="scientific">Mycolicibacterium vanbaalenii</name>
    <name type="common">Mycobacterium vanbaalenii</name>
    <dbReference type="NCBI Taxonomy" id="110539"/>
    <lineage>
        <taxon>Bacteria</taxon>
        <taxon>Bacillati</taxon>
        <taxon>Actinomycetota</taxon>
        <taxon>Actinomycetes</taxon>
        <taxon>Mycobacteriales</taxon>
        <taxon>Mycobacteriaceae</taxon>
        <taxon>Mycolicibacterium</taxon>
    </lineage>
</organism>
<evidence type="ECO:0000313" key="3">
    <source>
        <dbReference type="EMBL" id="CAA0091514.1"/>
    </source>
</evidence>
<dbReference type="EMBL" id="CACSIP010000003">
    <property type="protein sequence ID" value="CAA0091514.1"/>
    <property type="molecule type" value="Genomic_DNA"/>
</dbReference>
<reference evidence="3 4" key="1">
    <citation type="submission" date="2019-11" db="EMBL/GenBank/DDBJ databases">
        <authorList>
            <person name="Holert J."/>
        </authorList>
    </citation>
    <scope>NUCLEOTIDE SEQUENCE [LARGE SCALE GENOMIC DNA]</scope>
    <source>
        <strain evidence="3">BC8_1</strain>
    </source>
</reference>
<dbReference type="OrthoDB" id="4622498at2"/>